<dbReference type="Gene3D" id="3.40.50.620">
    <property type="entry name" value="HUPs"/>
    <property type="match status" value="1"/>
</dbReference>
<dbReference type="KEGG" id="rml:FF011L_36310"/>
<dbReference type="NCBIfam" id="TIGR00018">
    <property type="entry name" value="panC"/>
    <property type="match status" value="1"/>
</dbReference>
<comment type="subcellular location">
    <subcellularLocation>
        <location evidence="8">Cytoplasm</location>
    </subcellularLocation>
</comment>
<gene>
    <name evidence="8 9" type="primary">panC</name>
    <name evidence="9" type="ORF">FF011L_36310</name>
</gene>
<accession>A0A517MIX6</accession>
<dbReference type="UniPathway" id="UPA00028">
    <property type="reaction ID" value="UER00005"/>
</dbReference>
<proteinExistence type="inferred from homology"/>
<feature type="binding site" evidence="8">
    <location>
        <position position="61"/>
    </location>
    <ligand>
        <name>beta-alanine</name>
        <dbReference type="ChEBI" id="CHEBI:57966"/>
    </ligand>
</feature>
<evidence type="ECO:0000256" key="3">
    <source>
        <dbReference type="ARBA" id="ARBA00022598"/>
    </source>
</evidence>
<dbReference type="PANTHER" id="PTHR21299">
    <property type="entry name" value="CYTIDYLATE KINASE/PANTOATE-BETA-ALANINE LIGASE"/>
    <property type="match status" value="1"/>
</dbReference>
<dbReference type="EC" id="6.3.2.1" evidence="8"/>
<comment type="similarity">
    <text evidence="2 8">Belongs to the pantothenate synthetase family.</text>
</comment>
<dbReference type="InterPro" id="IPR042176">
    <property type="entry name" value="Pantoate_ligase_C"/>
</dbReference>
<evidence type="ECO:0000256" key="1">
    <source>
        <dbReference type="ARBA" id="ARBA00004990"/>
    </source>
</evidence>
<dbReference type="RefSeq" id="WP_145352801.1">
    <property type="nucleotide sequence ID" value="NZ_CP036262.1"/>
</dbReference>
<feature type="binding site" evidence="8">
    <location>
        <position position="153"/>
    </location>
    <ligand>
        <name>(R)-pantoate</name>
        <dbReference type="ChEBI" id="CHEBI:15980"/>
    </ligand>
</feature>
<evidence type="ECO:0000256" key="6">
    <source>
        <dbReference type="ARBA" id="ARBA00022840"/>
    </source>
</evidence>
<protein>
    <recommendedName>
        <fullName evidence="8">Pantothenate synthetase</fullName>
        <shortName evidence="8">PS</shortName>
        <ecNumber evidence="8">6.3.2.1</ecNumber>
    </recommendedName>
    <alternativeName>
        <fullName evidence="8">Pantoate--beta-alanine ligase</fullName>
    </alternativeName>
    <alternativeName>
        <fullName evidence="8">Pantoate-activating enzyme</fullName>
    </alternativeName>
</protein>
<organism evidence="9 10">
    <name type="scientific">Roseimaritima multifibrata</name>
    <dbReference type="NCBI Taxonomy" id="1930274"/>
    <lineage>
        <taxon>Bacteria</taxon>
        <taxon>Pseudomonadati</taxon>
        <taxon>Planctomycetota</taxon>
        <taxon>Planctomycetia</taxon>
        <taxon>Pirellulales</taxon>
        <taxon>Pirellulaceae</taxon>
        <taxon>Roseimaritima</taxon>
    </lineage>
</organism>
<dbReference type="HAMAP" id="MF_00158">
    <property type="entry name" value="PanC"/>
    <property type="match status" value="1"/>
</dbReference>
<feature type="binding site" evidence="8">
    <location>
        <begin position="184"/>
        <end position="187"/>
    </location>
    <ligand>
        <name>ATP</name>
        <dbReference type="ChEBI" id="CHEBI:30616"/>
    </ligand>
</feature>
<dbReference type="EMBL" id="CP036262">
    <property type="protein sequence ID" value="QDS94849.1"/>
    <property type="molecule type" value="Genomic_DNA"/>
</dbReference>
<keyword evidence="6 8" id="KW-0067">ATP-binding</keyword>
<evidence type="ECO:0000313" key="10">
    <source>
        <dbReference type="Proteomes" id="UP000320672"/>
    </source>
</evidence>
<evidence type="ECO:0000256" key="2">
    <source>
        <dbReference type="ARBA" id="ARBA00009256"/>
    </source>
</evidence>
<comment type="function">
    <text evidence="8">Catalyzes the condensation of pantoate with beta-alanine in an ATP-dependent reaction via a pantoyl-adenylate intermediate.</text>
</comment>
<sequence length="285" mass="31714">MQTFHDKESARQWVWAQRMAGQTVGVVPTMGALHDGHVALAERSVTACDRTIATIFVNPTQFAPNEDLARYPRTLQQDLERLNAAEVDAVFVPAVDEMYLPGFASYVLPPAIAEPWEGAQRPDHYRGVTTIVAKLFHILPASHAFFGHKDYQQARVIQQMVAELDFAIEIEICPTVREPDGLALSSRNRYLTSEEREQSLGLYRALQAAQAAVAEGEDRIAEIESAMRDVLKNHQIDRIDYAIVVDSHDLQPAKRLAELSEGPIALIAAHVGTTRLIDNLKLVVK</sequence>
<comment type="pathway">
    <text evidence="1 8">Cofactor biosynthesis; (R)-pantothenate biosynthesis; (R)-pantothenate from (R)-pantoate and beta-alanine: step 1/1.</text>
</comment>
<dbReference type="GO" id="GO:0005524">
    <property type="term" value="F:ATP binding"/>
    <property type="evidence" value="ECO:0007669"/>
    <property type="project" value="UniProtKB-KW"/>
</dbReference>
<name>A0A517MIX6_9BACT</name>
<evidence type="ECO:0000256" key="4">
    <source>
        <dbReference type="ARBA" id="ARBA00022655"/>
    </source>
</evidence>
<keyword evidence="4 8" id="KW-0566">Pantothenate biosynthesis</keyword>
<dbReference type="Proteomes" id="UP000320672">
    <property type="component" value="Chromosome"/>
</dbReference>
<evidence type="ECO:0000256" key="5">
    <source>
        <dbReference type="ARBA" id="ARBA00022741"/>
    </source>
</evidence>
<feature type="binding site" evidence="8">
    <location>
        <position position="176"/>
    </location>
    <ligand>
        <name>ATP</name>
        <dbReference type="ChEBI" id="CHEBI:30616"/>
    </ligand>
</feature>
<dbReference type="AlphaFoldDB" id="A0A517MIX6"/>
<reference evidence="9 10" key="1">
    <citation type="submission" date="2019-02" db="EMBL/GenBank/DDBJ databases">
        <title>Deep-cultivation of Planctomycetes and their phenomic and genomic characterization uncovers novel biology.</title>
        <authorList>
            <person name="Wiegand S."/>
            <person name="Jogler M."/>
            <person name="Boedeker C."/>
            <person name="Pinto D."/>
            <person name="Vollmers J."/>
            <person name="Rivas-Marin E."/>
            <person name="Kohn T."/>
            <person name="Peeters S.H."/>
            <person name="Heuer A."/>
            <person name="Rast P."/>
            <person name="Oberbeckmann S."/>
            <person name="Bunk B."/>
            <person name="Jeske O."/>
            <person name="Meyerdierks A."/>
            <person name="Storesund J.E."/>
            <person name="Kallscheuer N."/>
            <person name="Luecker S."/>
            <person name="Lage O.M."/>
            <person name="Pohl T."/>
            <person name="Merkel B.J."/>
            <person name="Hornburger P."/>
            <person name="Mueller R.-W."/>
            <person name="Bruemmer F."/>
            <person name="Labrenz M."/>
            <person name="Spormann A.M."/>
            <person name="Op den Camp H."/>
            <person name="Overmann J."/>
            <person name="Amann R."/>
            <person name="Jetten M.S.M."/>
            <person name="Mascher T."/>
            <person name="Medema M.H."/>
            <person name="Devos D.P."/>
            <person name="Kaster A.-K."/>
            <person name="Ovreas L."/>
            <person name="Rohde M."/>
            <person name="Galperin M.Y."/>
            <person name="Jogler C."/>
        </authorList>
    </citation>
    <scope>NUCLEOTIDE SEQUENCE [LARGE SCALE GENOMIC DNA]</scope>
    <source>
        <strain evidence="9 10">FF011L</strain>
    </source>
</reference>
<keyword evidence="3 8" id="KW-0436">Ligase</keyword>
<comment type="miscellaneous">
    <text evidence="8">The reaction proceeds by a bi uni uni bi ping pong mechanism.</text>
</comment>
<dbReference type="PANTHER" id="PTHR21299:SF1">
    <property type="entry name" value="PANTOATE--BETA-ALANINE LIGASE"/>
    <property type="match status" value="1"/>
</dbReference>
<feature type="binding site" evidence="8">
    <location>
        <begin position="30"/>
        <end position="37"/>
    </location>
    <ligand>
        <name>ATP</name>
        <dbReference type="ChEBI" id="CHEBI:30616"/>
    </ligand>
</feature>
<feature type="binding site" evidence="8">
    <location>
        <begin position="147"/>
        <end position="150"/>
    </location>
    <ligand>
        <name>ATP</name>
        <dbReference type="ChEBI" id="CHEBI:30616"/>
    </ligand>
</feature>
<dbReference type="OrthoDB" id="9773087at2"/>
<keyword evidence="5 8" id="KW-0547">Nucleotide-binding</keyword>
<dbReference type="SUPFAM" id="SSF52374">
    <property type="entry name" value="Nucleotidylyl transferase"/>
    <property type="match status" value="1"/>
</dbReference>
<keyword evidence="10" id="KW-1185">Reference proteome</keyword>
<keyword evidence="8" id="KW-0963">Cytoplasm</keyword>
<feature type="binding site" evidence="8">
    <location>
        <position position="61"/>
    </location>
    <ligand>
        <name>(R)-pantoate</name>
        <dbReference type="ChEBI" id="CHEBI:15980"/>
    </ligand>
</feature>
<dbReference type="GO" id="GO:0005829">
    <property type="term" value="C:cytosol"/>
    <property type="evidence" value="ECO:0007669"/>
    <property type="project" value="TreeGrafter"/>
</dbReference>
<dbReference type="GO" id="GO:0004592">
    <property type="term" value="F:pantoate-beta-alanine ligase activity"/>
    <property type="evidence" value="ECO:0007669"/>
    <property type="project" value="UniProtKB-UniRule"/>
</dbReference>
<evidence type="ECO:0000256" key="7">
    <source>
        <dbReference type="ARBA" id="ARBA00048258"/>
    </source>
</evidence>
<dbReference type="InterPro" id="IPR014729">
    <property type="entry name" value="Rossmann-like_a/b/a_fold"/>
</dbReference>
<comment type="catalytic activity">
    <reaction evidence="7 8">
        <text>(R)-pantoate + beta-alanine + ATP = (R)-pantothenate + AMP + diphosphate + H(+)</text>
        <dbReference type="Rhea" id="RHEA:10912"/>
        <dbReference type="ChEBI" id="CHEBI:15378"/>
        <dbReference type="ChEBI" id="CHEBI:15980"/>
        <dbReference type="ChEBI" id="CHEBI:29032"/>
        <dbReference type="ChEBI" id="CHEBI:30616"/>
        <dbReference type="ChEBI" id="CHEBI:33019"/>
        <dbReference type="ChEBI" id="CHEBI:57966"/>
        <dbReference type="ChEBI" id="CHEBI:456215"/>
        <dbReference type="EC" id="6.3.2.1"/>
    </reaction>
</comment>
<feature type="active site" description="Proton donor" evidence="8">
    <location>
        <position position="37"/>
    </location>
</feature>
<dbReference type="Pfam" id="PF02569">
    <property type="entry name" value="Pantoate_ligase"/>
    <property type="match status" value="1"/>
</dbReference>
<evidence type="ECO:0000313" key="9">
    <source>
        <dbReference type="EMBL" id="QDS94849.1"/>
    </source>
</evidence>
<dbReference type="GO" id="GO:0015940">
    <property type="term" value="P:pantothenate biosynthetic process"/>
    <property type="evidence" value="ECO:0007669"/>
    <property type="project" value="UniProtKB-UniRule"/>
</dbReference>
<dbReference type="InterPro" id="IPR003721">
    <property type="entry name" value="Pantoate_ligase"/>
</dbReference>
<comment type="subunit">
    <text evidence="8">Homodimer.</text>
</comment>
<evidence type="ECO:0000256" key="8">
    <source>
        <dbReference type="HAMAP-Rule" id="MF_00158"/>
    </source>
</evidence>
<dbReference type="Gene3D" id="3.30.1300.10">
    <property type="entry name" value="Pantoate-beta-alanine ligase, C-terminal domain"/>
    <property type="match status" value="1"/>
</dbReference>
<dbReference type="CDD" id="cd00560">
    <property type="entry name" value="PanC"/>
    <property type="match status" value="1"/>
</dbReference>